<sequence>MSGGGKGGDQLVGYWYAVGMHMVLSNDRVDELARIMVGDRIAWSGSVTSNQRLYINQPELFGGESREGGIQGNVDIMFGDANQPCNDYLVARCGGGPAIGDPNAPPLANGLRVGSDGKVYLPDGTPLNGYNLPTGAGGGAGVSGFIPAFRGVLSVVLRQVWVAAMNPYIKPWSFLVRRYPKVLGTEFSKIGTDANPAAIIAECLLNSDWGLGYQSSALDIPSFQAAAATLKSEGFGMSLPWTKQKSVDEFIGHILSTVDGYRYTDPTNGRIGIRLARNDYDRDSLLVLDDTNIDTIQQFARPDPSDVINQVTVTFVERPSWGEKDDKGNPTGQTILKNVDRSITVHSGASIEMVGQINATSVDYPGIPNIQIAARVAMRELGARTRGLATVKFVANRTAAQLKGGDVFKLNWPPLGISGMVLRVTEVDYGLLTDGRITISAVEDAFNLPNTTYVGGSGSAWVEPAEDVKQIANSVLFEAPYYVVATTASDNDTALASLPVGYAFLGVVAARQQNQATNYSIWQKLSGVYVEDAKGGYTPYGTLDAAIDDITDTLTVTWMDLTNYVPNSYAFLGSEIVWITSINNKTVKVVRGVMDTVPVAHDAGETLWLAGGTAALDQKTVFLSGQNVPVKLQPRTPSQVMALSTVVERTIRFVGRAQRPYPPGNIKINNVYRPKKVMGPMTISWATRNRLTQTGGPVAQTDGNIAAEANTTYNVTIKQRVDSSAAWSTIETTTGITGTSYTPTNTPACTQVRIEISARRDGLDSFQSQILEFDYAGYGVGYGNYYGGV</sequence>
<dbReference type="KEGG" id="vg:13405233"/>
<organism evidence="1 2">
    <name type="scientific">Burkholderia phage vB_BceS_AH2</name>
    <dbReference type="NCBI Taxonomy" id="1133022"/>
    <lineage>
        <taxon>Viruses</taxon>
        <taxon>Duplodnaviria</taxon>
        <taxon>Heunggongvirae</taxon>
        <taxon>Uroviricota</taxon>
        <taxon>Caudoviricetes</taxon>
        <taxon>Casjensviridae</taxon>
        <taxon>Ahduovirus</taxon>
        <taxon>Ahduovirus AH2</taxon>
        <taxon>Burkholderia virus AH2</taxon>
    </lineage>
</organism>
<dbReference type="OrthoDB" id="9860at10239"/>
<dbReference type="Proteomes" id="UP000009012">
    <property type="component" value="Segment"/>
</dbReference>
<keyword evidence="2" id="KW-1185">Reference proteome</keyword>
<evidence type="ECO:0000313" key="2">
    <source>
        <dbReference type="Proteomes" id="UP000009012"/>
    </source>
</evidence>
<reference evidence="1 2" key="1">
    <citation type="journal article" date="2012" name="BMC Genomics">
        <title>Comparative analysis of two phenotypically-similar but genomically-distinct Burkholderia cenocepacia-specific bacteriophages.</title>
        <authorList>
            <person name="Lynch K.H."/>
            <person name="Stothard P."/>
            <person name="Dennis J.J."/>
        </authorList>
    </citation>
    <scope>NUCLEOTIDE SEQUENCE [LARGE SCALE GENOMIC DNA]</scope>
</reference>
<proteinExistence type="predicted"/>
<dbReference type="RefSeq" id="YP_006561131.1">
    <property type="nucleotide sequence ID" value="NC_018283.1"/>
</dbReference>
<gene>
    <name evidence="1" type="ORF">AH2_00047</name>
</gene>
<dbReference type="EMBL" id="JN564907">
    <property type="protein sequence ID" value="AEY69555.1"/>
    <property type="molecule type" value="Genomic_DNA"/>
</dbReference>
<accession>I6NLI8</accession>
<evidence type="ECO:0000313" key="1">
    <source>
        <dbReference type="EMBL" id="AEY69555.1"/>
    </source>
</evidence>
<protein>
    <submittedName>
        <fullName evidence="1">Tail assembly protein</fullName>
    </submittedName>
</protein>
<dbReference type="GeneID" id="13405233"/>
<name>I6NLI8_9CAUD</name>